<reference evidence="5 6" key="1">
    <citation type="journal article" date="2013" name="Curr. Biol.">
        <title>The Genome of the Foraminiferan Reticulomyxa filosa.</title>
        <authorList>
            <person name="Glockner G."/>
            <person name="Hulsmann N."/>
            <person name="Schleicher M."/>
            <person name="Noegel A.A."/>
            <person name="Eichinger L."/>
            <person name="Gallinger C."/>
            <person name="Pawlowski J."/>
            <person name="Sierra R."/>
            <person name="Euteneuer U."/>
            <person name="Pillet L."/>
            <person name="Moustafa A."/>
            <person name="Platzer M."/>
            <person name="Groth M."/>
            <person name="Szafranski K."/>
            <person name="Schliwa M."/>
        </authorList>
    </citation>
    <scope>NUCLEOTIDE SEQUENCE [LARGE SCALE GENOMIC DNA]</scope>
</reference>
<accession>X6LQZ4</accession>
<dbReference type="Proteomes" id="UP000023152">
    <property type="component" value="Unassembled WGS sequence"/>
</dbReference>
<dbReference type="GO" id="GO:0046872">
    <property type="term" value="F:metal ion binding"/>
    <property type="evidence" value="ECO:0007669"/>
    <property type="project" value="UniProtKB-KW"/>
</dbReference>
<dbReference type="InterPro" id="IPR011025">
    <property type="entry name" value="GproteinA_insert"/>
</dbReference>
<feature type="binding site" evidence="3">
    <location>
        <position position="83"/>
    </location>
    <ligand>
        <name>Mg(2+)</name>
        <dbReference type="ChEBI" id="CHEBI:18420"/>
    </ligand>
</feature>
<sequence>LSSKGEKAAEMMEKVSEDDELNMSIANAVSVLWTEDAILNAHKKGGYYVLETSAYFFDKVQSLADPSYSFTAQDIVSAKVSISKRPMQCNVDLHGVYLTFVDFGYHSHQFNKLVPYLESFTSIIFLSALSGYCAYVPETYKRKYYDFIADDNQTTAATVIPSTNVNTGQNQNDDDKQKNDEKENKYDSEHDNEQEKKYEYEHENKNDSNNENNDNDDDEPKIVNCLLNDIALFYELYQHCFSVLGM</sequence>
<dbReference type="GO" id="GO:0007186">
    <property type="term" value="P:G protein-coupled receptor signaling pathway"/>
    <property type="evidence" value="ECO:0007669"/>
    <property type="project" value="InterPro"/>
</dbReference>
<feature type="non-terminal residue" evidence="5">
    <location>
        <position position="246"/>
    </location>
</feature>
<keyword evidence="6" id="KW-1185">Reference proteome</keyword>
<evidence type="ECO:0000256" key="1">
    <source>
        <dbReference type="ARBA" id="ARBA00022741"/>
    </source>
</evidence>
<name>X6LQZ4_RETFI</name>
<feature type="compositionally biased region" description="Basic and acidic residues" evidence="4">
    <location>
        <begin position="173"/>
        <end position="208"/>
    </location>
</feature>
<gene>
    <name evidence="5" type="ORF">RFI_33596</name>
</gene>
<dbReference type="AlphaFoldDB" id="X6LQZ4"/>
<dbReference type="SUPFAM" id="SSF47895">
    <property type="entry name" value="Transducin (alpha subunit), insertion domain"/>
    <property type="match status" value="1"/>
</dbReference>
<dbReference type="GO" id="GO:0005525">
    <property type="term" value="F:GTP binding"/>
    <property type="evidence" value="ECO:0007669"/>
    <property type="project" value="UniProtKB-KW"/>
</dbReference>
<dbReference type="Pfam" id="PF00503">
    <property type="entry name" value="G-alpha"/>
    <property type="match status" value="1"/>
</dbReference>
<comment type="caution">
    <text evidence="5">The sequence shown here is derived from an EMBL/GenBank/DDBJ whole genome shotgun (WGS) entry which is preliminary data.</text>
</comment>
<proteinExistence type="predicted"/>
<evidence type="ECO:0000313" key="6">
    <source>
        <dbReference type="Proteomes" id="UP000023152"/>
    </source>
</evidence>
<evidence type="ECO:0000256" key="2">
    <source>
        <dbReference type="ARBA" id="ARBA00023134"/>
    </source>
</evidence>
<dbReference type="GO" id="GO:0003924">
    <property type="term" value="F:GTPase activity"/>
    <property type="evidence" value="ECO:0007669"/>
    <property type="project" value="InterPro"/>
</dbReference>
<evidence type="ECO:0000256" key="3">
    <source>
        <dbReference type="PIRSR" id="PIRSR601019-2"/>
    </source>
</evidence>
<keyword evidence="2" id="KW-0342">GTP-binding</keyword>
<protein>
    <submittedName>
        <fullName evidence="5">Uncharacterized protein</fullName>
    </submittedName>
</protein>
<dbReference type="InterPro" id="IPR001019">
    <property type="entry name" value="Gprotein_alpha_su"/>
</dbReference>
<feature type="region of interest" description="Disordered" evidence="4">
    <location>
        <begin position="163"/>
        <end position="217"/>
    </location>
</feature>
<feature type="non-terminal residue" evidence="5">
    <location>
        <position position="1"/>
    </location>
</feature>
<evidence type="ECO:0000256" key="4">
    <source>
        <dbReference type="SAM" id="MobiDB-lite"/>
    </source>
</evidence>
<keyword evidence="1" id="KW-0547">Nucleotide-binding</keyword>
<dbReference type="GO" id="GO:0031683">
    <property type="term" value="F:G-protein beta/gamma-subunit complex binding"/>
    <property type="evidence" value="ECO:0007669"/>
    <property type="project" value="InterPro"/>
</dbReference>
<dbReference type="EMBL" id="ASPP01031881">
    <property type="protein sequence ID" value="ETO03806.1"/>
    <property type="molecule type" value="Genomic_DNA"/>
</dbReference>
<organism evidence="5 6">
    <name type="scientific">Reticulomyxa filosa</name>
    <dbReference type="NCBI Taxonomy" id="46433"/>
    <lineage>
        <taxon>Eukaryota</taxon>
        <taxon>Sar</taxon>
        <taxon>Rhizaria</taxon>
        <taxon>Retaria</taxon>
        <taxon>Foraminifera</taxon>
        <taxon>Monothalamids</taxon>
        <taxon>Reticulomyxidae</taxon>
        <taxon>Reticulomyxa</taxon>
    </lineage>
</organism>
<keyword evidence="3" id="KW-0479">Metal-binding</keyword>
<dbReference type="Gene3D" id="1.10.400.10">
    <property type="entry name" value="GI Alpha 1, domain 2-like"/>
    <property type="match status" value="1"/>
</dbReference>
<keyword evidence="3" id="KW-0460">Magnesium</keyword>
<evidence type="ECO:0000313" key="5">
    <source>
        <dbReference type="EMBL" id="ETO03806.1"/>
    </source>
</evidence>